<sequence length="98" mass="11310">MECITLWFLPMMKREEEDRLVVGETVHHPNKSWKLNISATPQKAGSKVFLSWNSGRRIRSGDSKRVDSESRFEIEFSWSRILKAALSLRRCTCSGLVP</sequence>
<protein>
    <submittedName>
        <fullName evidence="1">Uncharacterized protein</fullName>
    </submittedName>
</protein>
<reference evidence="1 2" key="1">
    <citation type="journal article" date="2019" name="Sci. Rep.">
        <title>Orb-weaving spider Araneus ventricosus genome elucidates the spidroin gene catalogue.</title>
        <authorList>
            <person name="Kono N."/>
            <person name="Nakamura H."/>
            <person name="Ohtoshi R."/>
            <person name="Moran D.A.P."/>
            <person name="Shinohara A."/>
            <person name="Yoshida Y."/>
            <person name="Fujiwara M."/>
            <person name="Mori M."/>
            <person name="Tomita M."/>
            <person name="Arakawa K."/>
        </authorList>
    </citation>
    <scope>NUCLEOTIDE SEQUENCE [LARGE SCALE GENOMIC DNA]</scope>
</reference>
<proteinExistence type="predicted"/>
<dbReference type="EMBL" id="BGPR01004984">
    <property type="protein sequence ID" value="GBN05622.1"/>
    <property type="molecule type" value="Genomic_DNA"/>
</dbReference>
<name>A0A4Y2KTV0_ARAVE</name>
<evidence type="ECO:0000313" key="2">
    <source>
        <dbReference type="Proteomes" id="UP000499080"/>
    </source>
</evidence>
<evidence type="ECO:0000313" key="1">
    <source>
        <dbReference type="EMBL" id="GBN05622.1"/>
    </source>
</evidence>
<dbReference type="AlphaFoldDB" id="A0A4Y2KTV0"/>
<gene>
    <name evidence="1" type="ORF">AVEN_191562_1</name>
</gene>
<dbReference type="Proteomes" id="UP000499080">
    <property type="component" value="Unassembled WGS sequence"/>
</dbReference>
<organism evidence="1 2">
    <name type="scientific">Araneus ventricosus</name>
    <name type="common">Orbweaver spider</name>
    <name type="synonym">Epeira ventricosa</name>
    <dbReference type="NCBI Taxonomy" id="182803"/>
    <lineage>
        <taxon>Eukaryota</taxon>
        <taxon>Metazoa</taxon>
        <taxon>Ecdysozoa</taxon>
        <taxon>Arthropoda</taxon>
        <taxon>Chelicerata</taxon>
        <taxon>Arachnida</taxon>
        <taxon>Araneae</taxon>
        <taxon>Araneomorphae</taxon>
        <taxon>Entelegynae</taxon>
        <taxon>Araneoidea</taxon>
        <taxon>Araneidae</taxon>
        <taxon>Araneus</taxon>
    </lineage>
</organism>
<comment type="caution">
    <text evidence="1">The sequence shown here is derived from an EMBL/GenBank/DDBJ whole genome shotgun (WGS) entry which is preliminary data.</text>
</comment>
<accession>A0A4Y2KTV0</accession>
<keyword evidence="2" id="KW-1185">Reference proteome</keyword>